<feature type="signal peptide" evidence="2">
    <location>
        <begin position="1"/>
        <end position="23"/>
    </location>
</feature>
<feature type="compositionally biased region" description="Gly residues" evidence="1">
    <location>
        <begin position="106"/>
        <end position="118"/>
    </location>
</feature>
<evidence type="ECO:0008006" key="5">
    <source>
        <dbReference type="Google" id="ProtNLM"/>
    </source>
</evidence>
<reference evidence="3" key="1">
    <citation type="submission" date="2020-10" db="EMBL/GenBank/DDBJ databases">
        <title>High-Quality Genome Resource of Clonostachys rosea strain S41 by Oxford Nanopore Long-Read Sequencing.</title>
        <authorList>
            <person name="Wang H."/>
        </authorList>
    </citation>
    <scope>NUCLEOTIDE SEQUENCE</scope>
    <source>
        <strain evidence="3">S41</strain>
    </source>
</reference>
<gene>
    <name evidence="3" type="ORF">IM811_006172</name>
</gene>
<proteinExistence type="predicted"/>
<comment type="caution">
    <text evidence="3">The sequence shown here is derived from an EMBL/GenBank/DDBJ whole genome shotgun (WGS) entry which is preliminary data.</text>
</comment>
<feature type="chain" id="PRO_5034455996" description="Secreted protein" evidence="2">
    <location>
        <begin position="24"/>
        <end position="293"/>
    </location>
</feature>
<name>A0A8H7K838_BIOOC</name>
<keyword evidence="2" id="KW-0732">Signal</keyword>
<protein>
    <recommendedName>
        <fullName evidence="5">Secreted protein</fullName>
    </recommendedName>
</protein>
<feature type="compositionally biased region" description="Basic and acidic residues" evidence="1">
    <location>
        <begin position="44"/>
        <end position="58"/>
    </location>
</feature>
<dbReference type="EMBL" id="JADCTT010000016">
    <property type="protein sequence ID" value="KAF9743832.1"/>
    <property type="molecule type" value="Genomic_DNA"/>
</dbReference>
<evidence type="ECO:0000313" key="3">
    <source>
        <dbReference type="EMBL" id="KAF9743832.1"/>
    </source>
</evidence>
<sequence length="293" mass="31492">MVAIHNLGLAAFVWLGLASKGLAMGIDESTDGLYLVERDEPVELEARTRRGRPGDDPRTWGPNAGGHGPRQGGKGTRSIDDFETELFTRTRRGGRPGDDPRTWGPNAGGHGPRQGGRGTRSIDDFETELFTRTRRGGRPGDDPRTWGPNAGGHAPRQGRRGLETDLFTRTRRGGRPGDDPRTWGPNAGGHGPRHGGKTTRDYDAGLFTRTRKGADLEMTLALGDLTQAAMALDRAAEEHEALTTMRVSFTPAHATIPVTTLLPSVAVANLVPVGTAGLATWRSWRSKKSLGAI</sequence>
<dbReference type="Proteomes" id="UP000616885">
    <property type="component" value="Unassembled WGS sequence"/>
</dbReference>
<feature type="region of interest" description="Disordered" evidence="1">
    <location>
        <begin position="44"/>
        <end position="201"/>
    </location>
</feature>
<dbReference type="AlphaFoldDB" id="A0A8H7K838"/>
<organism evidence="3 4">
    <name type="scientific">Bionectria ochroleuca</name>
    <name type="common">Gliocladium roseum</name>
    <dbReference type="NCBI Taxonomy" id="29856"/>
    <lineage>
        <taxon>Eukaryota</taxon>
        <taxon>Fungi</taxon>
        <taxon>Dikarya</taxon>
        <taxon>Ascomycota</taxon>
        <taxon>Pezizomycotina</taxon>
        <taxon>Sordariomycetes</taxon>
        <taxon>Hypocreomycetidae</taxon>
        <taxon>Hypocreales</taxon>
        <taxon>Bionectriaceae</taxon>
        <taxon>Clonostachys</taxon>
    </lineage>
</organism>
<feature type="compositionally biased region" description="Gly residues" evidence="1">
    <location>
        <begin position="63"/>
        <end position="75"/>
    </location>
</feature>
<accession>A0A8H7K838</accession>
<evidence type="ECO:0000313" key="4">
    <source>
        <dbReference type="Proteomes" id="UP000616885"/>
    </source>
</evidence>
<evidence type="ECO:0000256" key="1">
    <source>
        <dbReference type="SAM" id="MobiDB-lite"/>
    </source>
</evidence>
<evidence type="ECO:0000256" key="2">
    <source>
        <dbReference type="SAM" id="SignalP"/>
    </source>
</evidence>